<dbReference type="SUPFAM" id="SSF52113">
    <property type="entry name" value="BRCT domain"/>
    <property type="match status" value="1"/>
</dbReference>
<feature type="region of interest" description="Disordered" evidence="2">
    <location>
        <begin position="843"/>
        <end position="878"/>
    </location>
</feature>
<feature type="coiled-coil region" evidence="1">
    <location>
        <begin position="330"/>
        <end position="403"/>
    </location>
</feature>
<feature type="region of interest" description="Disordered" evidence="2">
    <location>
        <begin position="1"/>
        <end position="26"/>
    </location>
</feature>
<accession>A0A7S1N8Y6</accession>
<dbReference type="EMBL" id="HBGA01043462">
    <property type="protein sequence ID" value="CAD9004677.1"/>
    <property type="molecule type" value="Transcribed_RNA"/>
</dbReference>
<evidence type="ECO:0000256" key="2">
    <source>
        <dbReference type="SAM" id="MobiDB-lite"/>
    </source>
</evidence>
<dbReference type="SMART" id="SM00292">
    <property type="entry name" value="BRCT"/>
    <property type="match status" value="1"/>
</dbReference>
<evidence type="ECO:0000259" key="3">
    <source>
        <dbReference type="SMART" id="SM00292"/>
    </source>
</evidence>
<feature type="coiled-coil region" evidence="1">
    <location>
        <begin position="90"/>
        <end position="283"/>
    </location>
</feature>
<dbReference type="InterPro" id="IPR001357">
    <property type="entry name" value="BRCT_dom"/>
</dbReference>
<feature type="compositionally biased region" description="Polar residues" evidence="2">
    <location>
        <begin position="1061"/>
        <end position="1071"/>
    </location>
</feature>
<feature type="coiled-coil region" evidence="1">
    <location>
        <begin position="468"/>
        <end position="502"/>
    </location>
</feature>
<gene>
    <name evidence="4" type="ORF">EGYM00392_LOCUS15763</name>
</gene>
<dbReference type="CDD" id="cd00027">
    <property type="entry name" value="BRCT"/>
    <property type="match status" value="1"/>
</dbReference>
<evidence type="ECO:0000313" key="4">
    <source>
        <dbReference type="EMBL" id="CAD9004677.1"/>
    </source>
</evidence>
<sequence>MWAWGSNNGQGEQGGGLHHLPNEESSESLLALVTELSDFGDEDDDFEDIQADDDDTHGQHEDEDFLVICGEKEREIRELQFKLENRGETIRALESHLKALTNKLETSERLHHKELDFKQRLVQQKEDKLQDFQRVMAQNESTAATRAALLDSKVREQAKVMQLHNKELDAANTLANKYQAQAEKAIQEKREILQTLEHTKQTLQQQLKAKKDEVAQLWNTISELKLKLQEQTTEAQQQTLLAQEHKQQLSATLTRQQQQSAELVAAQHQVASLKGEVSTLRSEIQTNRKSLLADVEDRDKQLQSLGMKLEKLEVSQRHLQGVTETQQHQIKTLQASKQSCEERLERANCEATELKSQVQDYEGHKQLLHQMTNQVHWDKQRHKEEMQRLRDQCDTKCDELEKKLGQDIASAQAKNTSLSNSLAESSKNVWALGSRVSCLEEENKSLRCELGTCKETNAQLSSDLEKTAQQHNKQMHLKTQECTQLQQRVKDMEEMLRAEKRKTHEQTAKVTTLIAQQEQQMGDLGAQHRQSTLEMASAKAKVMDLTVECSKLQDDLSQATRKHAEEVKKRDDQILSMTNVTQTLEGTVRRLMALNTEKQQELDRASVDNKQYQQQIPELIEEVERLKKQITKLEDQLDDTKRTEALQKQWNDELAESRAQLELSRQEASALTNQLSIQGVESAGLRGQVSAQAQRLADLMEVLENSKKQADDELTKNAELMQEMSALQLDIKKLEELKQQFELAKEAKVAEQQRTEALQKQWNDELAESRAQLELSRQEASALTNRLSEETSDANLKAALNEVANWKEKVSQLNQQLKNINGAYSALEEEKKGVYTRLGKEMENLQKSNERADARTKAAEKRLQDQEAEQQAKVERVEKKLTTSDANLKASQHEVNKWKAKAQDLKRSADDFAAQTQYLSNSYAALMEDLKECQKKEQDARKKEQDARKKEEDARKKEQDAQKKKDDAQKKEEDARKEEATQRQRADELRKMFEELRAECDPLPAMAAKAQAAADEWKAKAERCQAEVEELKRQLAASRAEAPAAVASTEQASTGPAPTKPSLTDAESTSPGPAETPAGRKRARPEGPAGDASSSPDRADADARSPKRPRPPQLQKPGPVIALSGFSSKLEDAHKYSRKACSYLQSMIQDLGGTVIGGGTQTGLDATVTHVVAKPHKITPNVLVAALTGRWIMSADWVQASTQARCWVEESGYGHRCEGTSLQGKKIHITPGFERVFEHIKDHIARIRAVFVDYGSAQLVNSVDEADIILVSELLQERDQYEGSNKEVKTLQDFVNTSIGDVTANHLLQGL</sequence>
<feature type="compositionally biased region" description="Basic and acidic residues" evidence="2">
    <location>
        <begin position="1015"/>
        <end position="1033"/>
    </location>
</feature>
<feature type="compositionally biased region" description="Low complexity" evidence="2">
    <location>
        <begin position="1"/>
        <end position="10"/>
    </location>
</feature>
<protein>
    <recommendedName>
        <fullName evidence="3">BRCT domain-containing protein</fullName>
    </recommendedName>
</protein>
<feature type="region of interest" description="Disordered" evidence="2">
    <location>
        <begin position="40"/>
        <end position="60"/>
    </location>
</feature>
<dbReference type="InterPro" id="IPR036420">
    <property type="entry name" value="BRCT_dom_sf"/>
</dbReference>
<dbReference type="Gene3D" id="3.40.50.10190">
    <property type="entry name" value="BRCT domain"/>
    <property type="match status" value="1"/>
</dbReference>
<evidence type="ECO:0000256" key="1">
    <source>
        <dbReference type="SAM" id="Coils"/>
    </source>
</evidence>
<feature type="domain" description="BRCT" evidence="3">
    <location>
        <begin position="1113"/>
        <end position="1205"/>
    </location>
</feature>
<keyword evidence="1" id="KW-0175">Coiled coil</keyword>
<feature type="compositionally biased region" description="Low complexity" evidence="2">
    <location>
        <begin position="1036"/>
        <end position="1053"/>
    </location>
</feature>
<organism evidence="4">
    <name type="scientific">Eutreptiella gymnastica</name>
    <dbReference type="NCBI Taxonomy" id="73025"/>
    <lineage>
        <taxon>Eukaryota</taxon>
        <taxon>Discoba</taxon>
        <taxon>Euglenozoa</taxon>
        <taxon>Euglenida</taxon>
        <taxon>Spirocuta</taxon>
        <taxon>Euglenophyceae</taxon>
        <taxon>Eutreptiales</taxon>
        <taxon>Eutreptiaceae</taxon>
        <taxon>Eutreptiella</taxon>
    </lineage>
</organism>
<feature type="region of interest" description="Disordered" evidence="2">
    <location>
        <begin position="934"/>
        <end position="990"/>
    </location>
</feature>
<reference evidence="4" key="1">
    <citation type="submission" date="2021-01" db="EMBL/GenBank/DDBJ databases">
        <authorList>
            <person name="Corre E."/>
            <person name="Pelletier E."/>
            <person name="Niang G."/>
            <person name="Scheremetjew M."/>
            <person name="Finn R."/>
            <person name="Kale V."/>
            <person name="Holt S."/>
            <person name="Cochrane G."/>
            <person name="Meng A."/>
            <person name="Brown T."/>
            <person name="Cohen L."/>
        </authorList>
    </citation>
    <scope>NUCLEOTIDE SEQUENCE</scope>
    <source>
        <strain evidence="4">NIES-381</strain>
    </source>
</reference>
<name>A0A7S1N8Y6_9EUGL</name>
<feature type="region of interest" description="Disordered" evidence="2">
    <location>
        <begin position="1015"/>
        <end position="1120"/>
    </location>
</feature>
<proteinExistence type="predicted"/>
<feature type="coiled-coil region" evidence="1">
    <location>
        <begin position="535"/>
        <end position="562"/>
    </location>
</feature>